<dbReference type="eggNOG" id="COG1819">
    <property type="taxonomic scope" value="Bacteria"/>
</dbReference>
<dbReference type="AlphaFoldDB" id="C8XGB1"/>
<dbReference type="FunFam" id="3.40.50.2000:FF:000072">
    <property type="entry name" value="Glycosyl transferase"/>
    <property type="match status" value="1"/>
</dbReference>
<evidence type="ECO:0000259" key="6">
    <source>
        <dbReference type="Pfam" id="PF21036"/>
    </source>
</evidence>
<dbReference type="InterPro" id="IPR002213">
    <property type="entry name" value="UDP_glucos_trans"/>
</dbReference>
<feature type="chain" id="PRO_5002993989" evidence="4">
    <location>
        <begin position="22"/>
        <end position="383"/>
    </location>
</feature>
<dbReference type="OrthoDB" id="5488434at2"/>
<dbReference type="RefSeq" id="WP_015748940.1">
    <property type="nucleotide sequence ID" value="NC_013235.1"/>
</dbReference>
<reference evidence="8" key="1">
    <citation type="submission" date="2009-09" db="EMBL/GenBank/DDBJ databases">
        <title>The complete genome of Nakamurella multipartita DSM 44233.</title>
        <authorList>
            <consortium name="US DOE Joint Genome Institute (JGI-PGF)"/>
            <person name="Lucas S."/>
            <person name="Copeland A."/>
            <person name="Lapidus A."/>
            <person name="Glavina del Rio T."/>
            <person name="Dalin E."/>
            <person name="Tice H."/>
            <person name="Bruce D."/>
            <person name="Goodwin L."/>
            <person name="Pitluck S."/>
            <person name="Kyrpides N."/>
            <person name="Mavromatis K."/>
            <person name="Ivanova N."/>
            <person name="Ovchinnikova G."/>
            <person name="Sims D."/>
            <person name="Meincke L."/>
            <person name="Brettin T."/>
            <person name="Detter J.C."/>
            <person name="Han C."/>
            <person name="Larimer F."/>
            <person name="Land M."/>
            <person name="Hauser L."/>
            <person name="Markowitz V."/>
            <person name="Cheng J.-F."/>
            <person name="Hugenholtz P."/>
            <person name="Woyke T."/>
            <person name="Wu D."/>
            <person name="Klenk H.-P."/>
            <person name="Eisen J.A."/>
        </authorList>
    </citation>
    <scope>NUCLEOTIDE SEQUENCE [LARGE SCALE GENOMIC DNA]</scope>
    <source>
        <strain evidence="8">ATCC 700099 / DSM 44233 / CIP 104796 / JCM 9543 / NBRC 105858 / Y-104</strain>
    </source>
</reference>
<feature type="signal peptide" evidence="4">
    <location>
        <begin position="1"/>
        <end position="21"/>
    </location>
</feature>
<keyword evidence="4" id="KW-0732">Signal</keyword>
<dbReference type="Gene3D" id="3.40.50.2000">
    <property type="entry name" value="Glycogen Phosphorylase B"/>
    <property type="match status" value="2"/>
</dbReference>
<feature type="domain" description="Erythromycin biosynthesis protein CIII-like N-terminal" evidence="6">
    <location>
        <begin position="26"/>
        <end position="223"/>
    </location>
</feature>
<dbReference type="InterPro" id="IPR048284">
    <property type="entry name" value="EryCIII-like_N"/>
</dbReference>
<dbReference type="PROSITE" id="PS51257">
    <property type="entry name" value="PROKAR_LIPOPROTEIN"/>
    <property type="match status" value="1"/>
</dbReference>
<feature type="domain" description="Erythromycin biosynthesis protein CIII-like C-terminal" evidence="5">
    <location>
        <begin position="248"/>
        <end position="379"/>
    </location>
</feature>
<evidence type="ECO:0000313" key="8">
    <source>
        <dbReference type="Proteomes" id="UP000002218"/>
    </source>
</evidence>
<dbReference type="EMBL" id="CP001737">
    <property type="protein sequence ID" value="ACV80113.1"/>
    <property type="molecule type" value="Genomic_DNA"/>
</dbReference>
<dbReference type="GO" id="GO:0008194">
    <property type="term" value="F:UDP-glycosyltransferase activity"/>
    <property type="evidence" value="ECO:0007669"/>
    <property type="project" value="InterPro"/>
</dbReference>
<evidence type="ECO:0000256" key="1">
    <source>
        <dbReference type="ARBA" id="ARBA00006962"/>
    </source>
</evidence>
<gene>
    <name evidence="7" type="ordered locus">Namu_3816</name>
</gene>
<dbReference type="CAZy" id="GT1">
    <property type="family name" value="Glycosyltransferase Family 1"/>
</dbReference>
<dbReference type="GO" id="GO:0016758">
    <property type="term" value="F:hexosyltransferase activity"/>
    <property type="evidence" value="ECO:0007669"/>
    <property type="project" value="UniProtKB-ARBA"/>
</dbReference>
<keyword evidence="3 7" id="KW-0808">Transferase</keyword>
<dbReference type="STRING" id="479431.Namu_3816"/>
<organism evidence="7 8">
    <name type="scientific">Nakamurella multipartita (strain ATCC 700099 / DSM 44233 / CIP 104796 / JCM 9543 / NBRC 105858 / Y-104)</name>
    <name type="common">Microsphaera multipartita</name>
    <dbReference type="NCBI Taxonomy" id="479431"/>
    <lineage>
        <taxon>Bacteria</taxon>
        <taxon>Bacillati</taxon>
        <taxon>Actinomycetota</taxon>
        <taxon>Actinomycetes</taxon>
        <taxon>Nakamurellales</taxon>
        <taxon>Nakamurellaceae</taxon>
        <taxon>Nakamurella</taxon>
    </lineage>
</organism>
<dbReference type="PANTHER" id="PTHR48050:SF13">
    <property type="entry name" value="STEROL 3-BETA-GLUCOSYLTRANSFERASE UGT80A2"/>
    <property type="match status" value="1"/>
</dbReference>
<keyword evidence="2" id="KW-0328">Glycosyltransferase</keyword>
<dbReference type="Pfam" id="PF06722">
    <property type="entry name" value="EryCIII-like_C"/>
    <property type="match status" value="1"/>
</dbReference>
<dbReference type="InParanoid" id="C8XGB1"/>
<evidence type="ECO:0000256" key="3">
    <source>
        <dbReference type="ARBA" id="ARBA00022679"/>
    </source>
</evidence>
<evidence type="ECO:0000259" key="5">
    <source>
        <dbReference type="Pfam" id="PF06722"/>
    </source>
</evidence>
<dbReference type="HOGENOM" id="CLU_000537_7_4_11"/>
<dbReference type="KEGG" id="nml:Namu_3816"/>
<evidence type="ECO:0000256" key="2">
    <source>
        <dbReference type="ARBA" id="ARBA00022676"/>
    </source>
</evidence>
<dbReference type="FunCoup" id="C8XGB1">
    <property type="interactions" value="4"/>
</dbReference>
<dbReference type="CDD" id="cd03784">
    <property type="entry name" value="GT1_Gtf-like"/>
    <property type="match status" value="1"/>
</dbReference>
<reference evidence="7 8" key="2">
    <citation type="journal article" date="2010" name="Stand. Genomic Sci.">
        <title>Complete genome sequence of Nakamurella multipartita type strain (Y-104).</title>
        <authorList>
            <person name="Tice H."/>
            <person name="Mayilraj S."/>
            <person name="Sims D."/>
            <person name="Lapidus A."/>
            <person name="Nolan M."/>
            <person name="Lucas S."/>
            <person name="Glavina Del Rio T."/>
            <person name="Copeland A."/>
            <person name="Cheng J.F."/>
            <person name="Meincke L."/>
            <person name="Bruce D."/>
            <person name="Goodwin L."/>
            <person name="Pitluck S."/>
            <person name="Ivanova N."/>
            <person name="Mavromatis K."/>
            <person name="Ovchinnikova G."/>
            <person name="Pati A."/>
            <person name="Chen A."/>
            <person name="Palaniappan K."/>
            <person name="Land M."/>
            <person name="Hauser L."/>
            <person name="Chang Y.J."/>
            <person name="Jeffries C.D."/>
            <person name="Detter J.C."/>
            <person name="Brettin T."/>
            <person name="Rohde M."/>
            <person name="Goker M."/>
            <person name="Bristow J."/>
            <person name="Eisen J.A."/>
            <person name="Markowitz V."/>
            <person name="Hugenholtz P."/>
            <person name="Kyrpides N.C."/>
            <person name="Klenk H.P."/>
            <person name="Chen F."/>
        </authorList>
    </citation>
    <scope>NUCLEOTIDE SEQUENCE [LARGE SCALE GENOMIC DNA]</scope>
    <source>
        <strain evidence="8">ATCC 700099 / DSM 44233 / CIP 104796 / JCM 9543 / NBRC 105858 / Y-104</strain>
    </source>
</reference>
<dbReference type="InterPro" id="IPR010610">
    <property type="entry name" value="EryCIII-like_C"/>
</dbReference>
<dbReference type="SUPFAM" id="SSF53756">
    <property type="entry name" value="UDP-Glycosyltransferase/glycogen phosphorylase"/>
    <property type="match status" value="1"/>
</dbReference>
<keyword evidence="8" id="KW-1185">Reference proteome</keyword>
<evidence type="ECO:0000313" key="7">
    <source>
        <dbReference type="EMBL" id="ACV80113.1"/>
    </source>
</evidence>
<dbReference type="PANTHER" id="PTHR48050">
    <property type="entry name" value="STEROL 3-BETA-GLUCOSYLTRANSFERASE"/>
    <property type="match status" value="1"/>
</dbReference>
<proteinExistence type="inferred from homology"/>
<dbReference type="Pfam" id="PF21036">
    <property type="entry name" value="EryCIII-like_N"/>
    <property type="match status" value="1"/>
</dbReference>
<comment type="similarity">
    <text evidence="1">Belongs to the glycosyltransferase 28 family.</text>
</comment>
<protein>
    <submittedName>
        <fullName evidence="7">Glycosyltransferase, MGT family</fullName>
    </submittedName>
</protein>
<evidence type="ECO:0000256" key="4">
    <source>
        <dbReference type="SAM" id="SignalP"/>
    </source>
</evidence>
<dbReference type="InterPro" id="IPR050426">
    <property type="entry name" value="Glycosyltransferase_28"/>
</dbReference>
<accession>C8XGB1</accession>
<dbReference type="Proteomes" id="UP000002218">
    <property type="component" value="Chromosome"/>
</dbReference>
<name>C8XGB1_NAKMY</name>
<dbReference type="GO" id="GO:0017000">
    <property type="term" value="P:antibiotic biosynthetic process"/>
    <property type="evidence" value="ECO:0007669"/>
    <property type="project" value="UniProtKB-ARBA"/>
</dbReference>
<sequence length="383" mass="39813">MRILVAAIPAYGHLFPVLPLAAACAAAGHEVTVATGAPFLGRLPWPTVPGIAPGVELDAVVRETQRRHPDRHGPDLAVAMFADTTAELVSGALDEVFAQSRPDLVIFEAMNVGAAVAADRHDIPAVGFAIGLAPFVVDLIHTAVRDFQGHFWIDRGRPMPTGTGLLGAALIDPSPPSLSVTAGPAPAVPRWPIRSVAYTDGSSPIPDWLVGNRSRPVVYLTLGTVSFGAVEVIRRAIDQIEPLPVDLLVAVGPEGDPAALGAVGARVHVERFVPQAQVLERIEVIVHHGGTGTVLGAAAAGVPQLILPQGADQFLNADLVTRAGIGRALRADEQVGGAITDAVRVLLDAGPPRQRAAQLRAEIAGMPAPETIVPRLEKLVAGG</sequence>